<sequence>MSRSIWTTLGISPTNDTDEVRRAYARRLKEVHPEDDPEGFQALRAAYDQASNMARNKWAVPETRPGGEDDEAFDDDDDWPDEVANWRPAAANHASRGWAPPPEDRWARATPEQQAAAEAELPDDIRAELARERDLAEAHQGLCDALTKLIANLDGDRHEALAAMIRVFRSPAMDSLTTHARTEQWLAHVISFGGPVVDDMVEPAIQFFGWDSTRVGVDLRHAEPVLRRREAGLTLRRLERSSHPDHDVWKALTSEPTRIDRIRQRLTPKFAGRVNDMLQRFQYEHPDMMARMNPASEAHWRAWLERPGLGPIFLWTLMIGPGLAALMLNATGDFGPPSPLTFFAFWTVIGSALFALGVGYLHGITRPRLAWRAASPWHRPLWQRFGWAPAALALLVIAGAVPPAWWVALLLLPLSFVVWTWARITSSHVPPPYGVNKDWGRYAGLAPIAGYLLLQGGAVAGQAGTALLVAFVGAAAALQVGAEAIADEFAQWDISRRRRAGATQLAVVVIAALAVVGSAASGWGMGAACGVVTALSLGDRAMAWGRIGSFVVPRRSIMLAGWIGGLLVSAFLPFPDLAVRTFVGLSLWLLLAATLTGVASVLEGRSVLPERFRRKKKGRTPGELA</sequence>
<evidence type="ECO:0000313" key="4">
    <source>
        <dbReference type="EMBL" id="NJC41507.1"/>
    </source>
</evidence>
<gene>
    <name evidence="4" type="ORF">GGQ87_001765</name>
</gene>
<evidence type="ECO:0000313" key="5">
    <source>
        <dbReference type="Proteomes" id="UP000587415"/>
    </source>
</evidence>
<evidence type="ECO:0000259" key="3">
    <source>
        <dbReference type="PROSITE" id="PS50076"/>
    </source>
</evidence>
<feature type="transmembrane region" description="Helical" evidence="2">
    <location>
        <begin position="381"/>
        <end position="398"/>
    </location>
</feature>
<keyword evidence="2" id="KW-0812">Transmembrane</keyword>
<keyword evidence="2" id="KW-1133">Transmembrane helix</keyword>
<feature type="transmembrane region" description="Helical" evidence="2">
    <location>
        <begin position="340"/>
        <end position="361"/>
    </location>
</feature>
<dbReference type="RefSeq" id="WP_168046674.1">
    <property type="nucleotide sequence ID" value="NZ_JAATJM010000001.1"/>
</dbReference>
<comment type="caution">
    <text evidence="4">The sequence shown here is derived from an EMBL/GenBank/DDBJ whole genome shotgun (WGS) entry which is preliminary data.</text>
</comment>
<feature type="domain" description="J" evidence="3">
    <location>
        <begin position="4"/>
        <end position="55"/>
    </location>
</feature>
<name>A0A7X5YKU7_9CAUL</name>
<dbReference type="Gene3D" id="1.10.287.110">
    <property type="entry name" value="DnaJ domain"/>
    <property type="match status" value="1"/>
</dbReference>
<dbReference type="InterPro" id="IPR036869">
    <property type="entry name" value="J_dom_sf"/>
</dbReference>
<dbReference type="PROSITE" id="PS50076">
    <property type="entry name" value="DNAJ_2"/>
    <property type="match status" value="1"/>
</dbReference>
<dbReference type="CDD" id="cd06257">
    <property type="entry name" value="DnaJ"/>
    <property type="match status" value="1"/>
</dbReference>
<feature type="transmembrane region" description="Helical" evidence="2">
    <location>
        <begin position="586"/>
        <end position="608"/>
    </location>
</feature>
<protein>
    <recommendedName>
        <fullName evidence="3">J domain-containing protein</fullName>
    </recommendedName>
</protein>
<dbReference type="InterPro" id="IPR001623">
    <property type="entry name" value="DnaJ_domain"/>
</dbReference>
<organism evidence="4 5">
    <name type="scientific">Brevundimonas alba</name>
    <dbReference type="NCBI Taxonomy" id="74314"/>
    <lineage>
        <taxon>Bacteria</taxon>
        <taxon>Pseudomonadati</taxon>
        <taxon>Pseudomonadota</taxon>
        <taxon>Alphaproteobacteria</taxon>
        <taxon>Caulobacterales</taxon>
        <taxon>Caulobacteraceae</taxon>
        <taxon>Brevundimonas</taxon>
    </lineage>
</organism>
<feature type="transmembrane region" description="Helical" evidence="2">
    <location>
        <begin position="466"/>
        <end position="486"/>
    </location>
</feature>
<dbReference type="EMBL" id="JAATJM010000001">
    <property type="protein sequence ID" value="NJC41507.1"/>
    <property type="molecule type" value="Genomic_DNA"/>
</dbReference>
<evidence type="ECO:0000256" key="1">
    <source>
        <dbReference type="SAM" id="MobiDB-lite"/>
    </source>
</evidence>
<proteinExistence type="predicted"/>
<keyword evidence="2" id="KW-0472">Membrane</keyword>
<evidence type="ECO:0000256" key="2">
    <source>
        <dbReference type="SAM" id="Phobius"/>
    </source>
</evidence>
<keyword evidence="5" id="KW-1185">Reference proteome</keyword>
<feature type="region of interest" description="Disordered" evidence="1">
    <location>
        <begin position="90"/>
        <end position="121"/>
    </location>
</feature>
<reference evidence="4 5" key="1">
    <citation type="submission" date="2020-03" db="EMBL/GenBank/DDBJ databases">
        <title>Genomic Encyclopedia of Type Strains, Phase IV (KMG-IV): sequencing the most valuable type-strain genomes for metagenomic binning, comparative biology and taxonomic classification.</title>
        <authorList>
            <person name="Goeker M."/>
        </authorList>
    </citation>
    <scope>NUCLEOTIDE SEQUENCE [LARGE SCALE GENOMIC DNA]</scope>
    <source>
        <strain evidence="4 5">DSM 4736</strain>
    </source>
</reference>
<accession>A0A7X5YKU7</accession>
<dbReference type="SUPFAM" id="SSF46565">
    <property type="entry name" value="Chaperone J-domain"/>
    <property type="match status" value="1"/>
</dbReference>
<feature type="transmembrane region" description="Helical" evidence="2">
    <location>
        <begin position="309"/>
        <end position="328"/>
    </location>
</feature>
<feature type="transmembrane region" description="Helical" evidence="2">
    <location>
        <begin position="556"/>
        <end position="574"/>
    </location>
</feature>
<dbReference type="Proteomes" id="UP000587415">
    <property type="component" value="Unassembled WGS sequence"/>
</dbReference>
<feature type="transmembrane region" description="Helical" evidence="2">
    <location>
        <begin position="498"/>
        <end position="517"/>
    </location>
</feature>
<dbReference type="AlphaFoldDB" id="A0A7X5YKU7"/>